<dbReference type="InterPro" id="IPR009057">
    <property type="entry name" value="Homeodomain-like_sf"/>
</dbReference>
<comment type="caution">
    <text evidence="4">The sequence shown here is derived from an EMBL/GenBank/DDBJ whole genome shotgun (WGS) entry which is preliminary data.</text>
</comment>
<dbReference type="PANTHER" id="PTHR43479:SF22">
    <property type="entry name" value="TRANSCRIPTIONAL REGULATOR, TETR FAMILY"/>
    <property type="match status" value="1"/>
</dbReference>
<organism evidence="4 5">
    <name type="scientific">Clostridium facile</name>
    <dbReference type="NCBI Taxonomy" id="2763035"/>
    <lineage>
        <taxon>Bacteria</taxon>
        <taxon>Bacillati</taxon>
        <taxon>Bacillota</taxon>
        <taxon>Clostridia</taxon>
        <taxon>Eubacteriales</taxon>
        <taxon>Clostridiaceae</taxon>
        <taxon>Clostridium</taxon>
    </lineage>
</organism>
<dbReference type="RefSeq" id="WP_069988899.1">
    <property type="nucleotide sequence ID" value="NZ_JACOQK010000001.1"/>
</dbReference>
<dbReference type="Gene3D" id="1.10.357.10">
    <property type="entry name" value="Tetracycline Repressor, domain 2"/>
    <property type="match status" value="1"/>
</dbReference>
<keyword evidence="5" id="KW-1185">Reference proteome</keyword>
<proteinExistence type="predicted"/>
<feature type="DNA-binding region" description="H-T-H motif" evidence="2">
    <location>
        <begin position="35"/>
        <end position="54"/>
    </location>
</feature>
<gene>
    <name evidence="4" type="ORF">H8Z77_04000</name>
</gene>
<name>A0ABR7IQ30_9CLOT</name>
<evidence type="ECO:0000256" key="1">
    <source>
        <dbReference type="ARBA" id="ARBA00023125"/>
    </source>
</evidence>
<dbReference type="SUPFAM" id="SSF46689">
    <property type="entry name" value="Homeodomain-like"/>
    <property type="match status" value="1"/>
</dbReference>
<reference evidence="4 5" key="1">
    <citation type="submission" date="2020-08" db="EMBL/GenBank/DDBJ databases">
        <title>Genome public.</title>
        <authorList>
            <person name="Liu C."/>
            <person name="Sun Q."/>
        </authorList>
    </citation>
    <scope>NUCLEOTIDE SEQUENCE [LARGE SCALE GENOMIC DNA]</scope>
    <source>
        <strain evidence="4 5">NSJ-27</strain>
    </source>
</reference>
<dbReference type="PRINTS" id="PR00455">
    <property type="entry name" value="HTHTETR"/>
</dbReference>
<sequence>MAKRSYSQQDREQIKEQLLQTGLELFAKQGYKNTRLSQIFETVGISKTFFYTFFVSKEELVLHILNYQQEILFQAAKEIMEQAETTWKEKLLHFFSMCIHHKEYGIFIMTQEEEVMVFRNLAPENYQLFQQGQMAFYENLLHIWEIPTEKINPKVLCNLVLSVVITYNSAADSMPFFYSDLEVLEETARLQSNYIVTHLERIKNQNKLK</sequence>
<dbReference type="Pfam" id="PF00440">
    <property type="entry name" value="TetR_N"/>
    <property type="match status" value="1"/>
</dbReference>
<accession>A0ABR7IQ30</accession>
<evidence type="ECO:0000313" key="5">
    <source>
        <dbReference type="Proteomes" id="UP000649151"/>
    </source>
</evidence>
<dbReference type="Proteomes" id="UP000649151">
    <property type="component" value="Unassembled WGS sequence"/>
</dbReference>
<evidence type="ECO:0000259" key="3">
    <source>
        <dbReference type="PROSITE" id="PS50977"/>
    </source>
</evidence>
<keyword evidence="1 2" id="KW-0238">DNA-binding</keyword>
<dbReference type="InterPro" id="IPR050624">
    <property type="entry name" value="HTH-type_Tx_Regulator"/>
</dbReference>
<dbReference type="EMBL" id="JACOQK010000001">
    <property type="protein sequence ID" value="MBC5787188.1"/>
    <property type="molecule type" value="Genomic_DNA"/>
</dbReference>
<dbReference type="PANTHER" id="PTHR43479">
    <property type="entry name" value="ACREF/ENVCD OPERON REPRESSOR-RELATED"/>
    <property type="match status" value="1"/>
</dbReference>
<evidence type="ECO:0000256" key="2">
    <source>
        <dbReference type="PROSITE-ProRule" id="PRU00335"/>
    </source>
</evidence>
<feature type="domain" description="HTH tetR-type" evidence="3">
    <location>
        <begin position="12"/>
        <end position="72"/>
    </location>
</feature>
<protein>
    <submittedName>
        <fullName evidence="4">TetR/AcrR family transcriptional regulator</fullName>
    </submittedName>
</protein>
<dbReference type="InterPro" id="IPR001647">
    <property type="entry name" value="HTH_TetR"/>
</dbReference>
<dbReference type="PROSITE" id="PS50977">
    <property type="entry name" value="HTH_TETR_2"/>
    <property type="match status" value="1"/>
</dbReference>
<evidence type="ECO:0000313" key="4">
    <source>
        <dbReference type="EMBL" id="MBC5787188.1"/>
    </source>
</evidence>